<evidence type="ECO:0000256" key="1">
    <source>
        <dbReference type="ARBA" id="ARBA00022729"/>
    </source>
</evidence>
<dbReference type="Proteomes" id="UP000503640">
    <property type="component" value="Unassembled WGS sequence"/>
</dbReference>
<feature type="region of interest" description="Disordered" evidence="2">
    <location>
        <begin position="26"/>
        <end position="46"/>
    </location>
</feature>
<organism evidence="5 6">
    <name type="scientific">Anaeromyxobacter diazotrophicus</name>
    <dbReference type="NCBI Taxonomy" id="2590199"/>
    <lineage>
        <taxon>Bacteria</taxon>
        <taxon>Pseudomonadati</taxon>
        <taxon>Myxococcota</taxon>
        <taxon>Myxococcia</taxon>
        <taxon>Myxococcales</taxon>
        <taxon>Cystobacterineae</taxon>
        <taxon>Anaeromyxobacteraceae</taxon>
        <taxon>Anaeromyxobacter</taxon>
    </lineage>
</organism>
<evidence type="ECO:0000259" key="4">
    <source>
        <dbReference type="Pfam" id="PF14522"/>
    </source>
</evidence>
<reference evidence="6" key="1">
    <citation type="journal article" date="2020" name="Appl. Environ. Microbiol.">
        <title>Diazotrophic Anaeromyxobacter Isolates from Soils.</title>
        <authorList>
            <person name="Masuda Y."/>
            <person name="Yamanaka H."/>
            <person name="Xu Z.X."/>
            <person name="Shiratori Y."/>
            <person name="Aono T."/>
            <person name="Amachi S."/>
            <person name="Senoo K."/>
            <person name="Itoh H."/>
        </authorList>
    </citation>
    <scope>NUCLEOTIDE SEQUENCE [LARGE SCALE GENOMIC DNA]</scope>
    <source>
        <strain evidence="6">R267</strain>
    </source>
</reference>
<dbReference type="AlphaFoldDB" id="A0A7I9VI00"/>
<dbReference type="InterPro" id="IPR051829">
    <property type="entry name" value="Multiheme_Cytochr_ET"/>
</dbReference>
<protein>
    <submittedName>
        <fullName evidence="5">Cytochrome c</fullName>
    </submittedName>
</protein>
<feature type="signal peptide" evidence="3">
    <location>
        <begin position="1"/>
        <end position="20"/>
    </location>
</feature>
<dbReference type="EMBL" id="BJTG01000002">
    <property type="protein sequence ID" value="GEJ56021.1"/>
    <property type="molecule type" value="Genomic_DNA"/>
</dbReference>
<dbReference type="PANTHER" id="PTHR35038:SF5">
    <property type="entry name" value="CYTOCHROME C-TYPE PROTEIN NRFB"/>
    <property type="match status" value="1"/>
</dbReference>
<evidence type="ECO:0000313" key="6">
    <source>
        <dbReference type="Proteomes" id="UP000503640"/>
    </source>
</evidence>
<dbReference type="PANTHER" id="PTHR35038">
    <property type="entry name" value="DISSIMILATORY SULFITE REDUCTASE SIRA"/>
    <property type="match status" value="1"/>
</dbReference>
<evidence type="ECO:0000256" key="2">
    <source>
        <dbReference type="SAM" id="MobiDB-lite"/>
    </source>
</evidence>
<evidence type="ECO:0000256" key="3">
    <source>
        <dbReference type="SAM" id="SignalP"/>
    </source>
</evidence>
<gene>
    <name evidence="5" type="ORF">AMYX_07620</name>
</gene>
<dbReference type="InterPro" id="IPR036280">
    <property type="entry name" value="Multihaem_cyt_sf"/>
</dbReference>
<feature type="compositionally biased region" description="Basic and acidic residues" evidence="2">
    <location>
        <begin position="37"/>
        <end position="46"/>
    </location>
</feature>
<dbReference type="CDD" id="cd08168">
    <property type="entry name" value="Cytochrom_C3"/>
    <property type="match status" value="1"/>
</dbReference>
<dbReference type="InterPro" id="IPR024673">
    <property type="entry name" value="Octahem_Cyt_c"/>
</dbReference>
<evidence type="ECO:0000313" key="5">
    <source>
        <dbReference type="EMBL" id="GEJ56021.1"/>
    </source>
</evidence>
<comment type="caution">
    <text evidence="5">The sequence shown here is derived from an EMBL/GenBank/DDBJ whole genome shotgun (WGS) entry which is preliminary data.</text>
</comment>
<dbReference type="Pfam" id="PF14522">
    <property type="entry name" value="Cytochrome_C7"/>
    <property type="match status" value="1"/>
</dbReference>
<keyword evidence="6" id="KW-1185">Reference proteome</keyword>
<dbReference type="InterPro" id="IPR029467">
    <property type="entry name" value="Cyt_c7-like"/>
</dbReference>
<name>A0A7I9VI00_9BACT</name>
<dbReference type="RefSeq" id="WP_176063130.1">
    <property type="nucleotide sequence ID" value="NZ_BJTG01000002.1"/>
</dbReference>
<dbReference type="SUPFAM" id="SSF48695">
    <property type="entry name" value="Multiheme cytochromes"/>
    <property type="match status" value="1"/>
</dbReference>
<feature type="chain" id="PRO_5029788805" evidence="3">
    <location>
        <begin position="21"/>
        <end position="470"/>
    </location>
</feature>
<dbReference type="GO" id="GO:0016491">
    <property type="term" value="F:oxidoreductase activity"/>
    <property type="evidence" value="ECO:0007669"/>
    <property type="project" value="TreeGrafter"/>
</dbReference>
<keyword evidence="1 3" id="KW-0732">Signal</keyword>
<dbReference type="Gene3D" id="3.90.10.10">
    <property type="entry name" value="Cytochrome C3"/>
    <property type="match status" value="1"/>
</dbReference>
<dbReference type="PIRSF" id="PIRSF039014">
    <property type="entry name" value="OTR_cyc"/>
    <property type="match status" value="1"/>
</dbReference>
<sequence>MRLSSILPLLAALAAGPALAAPAAAPDSAAKPAKKPAHPDNDYIKEHGYDGPRTCEVCHPGTAKAFLETVHWKHASKVPNVKGLDPKREYGMQNRIYTFCNGNDIVNNLKEIPANADGKTKLAGCNTCHPGNHLSDVGSTGAEAEQAVDCLICHASKYDYSKRKPSKTADGKVVMGQDRSVQAALTVGKPSVKSCMTCHESAGGGQLIKRGFAFDAEHDAHAAKGMTCVDCHAAKDHKIPTGFDPNNWANDGVRVACGDCHGDKPHGDPDYDAHTAKVACQTCHIPTTGGAVAKDFTKWTKLETGFYDPGTIKRSPSDTKPVYAWFSGTVEAKPHFIGPVGSRADGKSKIFPFKIYQGRAFYDRRNGQLLSMDFAQPMATGDALAGVASAAKTLGLGKVEPVAGWQTIYFANSHLVTKAKALTCDRCHVPTGVLDFQALGYSKAEIAKRGLQSPQLWFDKLLAKELKKEE</sequence>
<accession>A0A7I9VI00</accession>
<proteinExistence type="predicted"/>
<feature type="domain" description="Cytochrome c7-like" evidence="4">
    <location>
        <begin position="216"/>
        <end position="284"/>
    </location>
</feature>
<dbReference type="Pfam" id="PF11783">
    <property type="entry name" value="Cytochrome_cB"/>
    <property type="match status" value="1"/>
</dbReference>